<dbReference type="EMBL" id="QJKJ01001071">
    <property type="protein sequence ID" value="RDY09348.1"/>
    <property type="molecule type" value="Genomic_DNA"/>
</dbReference>
<keyword evidence="2" id="KW-1185">Reference proteome</keyword>
<proteinExistence type="predicted"/>
<protein>
    <submittedName>
        <fullName evidence="1">Uncharacterized protein</fullName>
    </submittedName>
</protein>
<organism evidence="1 2">
    <name type="scientific">Mucuna pruriens</name>
    <name type="common">Velvet bean</name>
    <name type="synonym">Dolichos pruriens</name>
    <dbReference type="NCBI Taxonomy" id="157652"/>
    <lineage>
        <taxon>Eukaryota</taxon>
        <taxon>Viridiplantae</taxon>
        <taxon>Streptophyta</taxon>
        <taxon>Embryophyta</taxon>
        <taxon>Tracheophyta</taxon>
        <taxon>Spermatophyta</taxon>
        <taxon>Magnoliopsida</taxon>
        <taxon>eudicotyledons</taxon>
        <taxon>Gunneridae</taxon>
        <taxon>Pentapetalae</taxon>
        <taxon>rosids</taxon>
        <taxon>fabids</taxon>
        <taxon>Fabales</taxon>
        <taxon>Fabaceae</taxon>
        <taxon>Papilionoideae</taxon>
        <taxon>50 kb inversion clade</taxon>
        <taxon>NPAAA clade</taxon>
        <taxon>indigoferoid/millettioid clade</taxon>
        <taxon>Phaseoleae</taxon>
        <taxon>Mucuna</taxon>
    </lineage>
</organism>
<feature type="non-terminal residue" evidence="1">
    <location>
        <position position="1"/>
    </location>
</feature>
<comment type="caution">
    <text evidence="1">The sequence shown here is derived from an EMBL/GenBank/DDBJ whole genome shotgun (WGS) entry which is preliminary data.</text>
</comment>
<evidence type="ECO:0000313" key="2">
    <source>
        <dbReference type="Proteomes" id="UP000257109"/>
    </source>
</evidence>
<dbReference type="Proteomes" id="UP000257109">
    <property type="component" value="Unassembled WGS sequence"/>
</dbReference>
<reference evidence="1" key="1">
    <citation type="submission" date="2018-05" db="EMBL/GenBank/DDBJ databases">
        <title>Draft genome of Mucuna pruriens seed.</title>
        <authorList>
            <person name="Nnadi N.E."/>
            <person name="Vos R."/>
            <person name="Hasami M.H."/>
            <person name="Devisetty U.K."/>
            <person name="Aguiy J.C."/>
        </authorList>
    </citation>
    <scope>NUCLEOTIDE SEQUENCE [LARGE SCALE GENOMIC DNA]</scope>
    <source>
        <strain evidence="1">JCA_2017</strain>
    </source>
</reference>
<evidence type="ECO:0000313" key="1">
    <source>
        <dbReference type="EMBL" id="RDY09348.1"/>
    </source>
</evidence>
<sequence length="82" mass="8882">MASQGPISGLKVVPDSDKNLDDPLMKASCSSTWMFSSLFPSVRAEVLTDSSMVFDTQNELLPKTGFLGTNLLQSNDLEGEKL</sequence>
<gene>
    <name evidence="1" type="ORF">CR513_06283</name>
</gene>
<accession>A0A371I2V5</accession>
<name>A0A371I2V5_MUCPR</name>
<dbReference type="AlphaFoldDB" id="A0A371I2V5"/>